<evidence type="ECO:0008006" key="4">
    <source>
        <dbReference type="Google" id="ProtNLM"/>
    </source>
</evidence>
<feature type="region of interest" description="Disordered" evidence="1">
    <location>
        <begin position="1"/>
        <end position="24"/>
    </location>
</feature>
<evidence type="ECO:0000313" key="3">
    <source>
        <dbReference type="Proteomes" id="UP001204562"/>
    </source>
</evidence>
<dbReference type="AlphaFoldDB" id="A0AAW5JPP7"/>
<accession>A0AAW5JPP7</accession>
<comment type="caution">
    <text evidence="2">The sequence shown here is derived from an EMBL/GenBank/DDBJ whole genome shotgun (WGS) entry which is preliminary data.</text>
</comment>
<organism evidence="2 3">
    <name type="scientific">Intestinimonas massiliensis</name>
    <name type="common">ex Afouda et al. 2020</name>
    <dbReference type="NCBI Taxonomy" id="1673721"/>
    <lineage>
        <taxon>Bacteria</taxon>
        <taxon>Bacillati</taxon>
        <taxon>Bacillota</taxon>
        <taxon>Clostridia</taxon>
        <taxon>Eubacteriales</taxon>
        <taxon>Intestinimonas</taxon>
    </lineage>
</organism>
<gene>
    <name evidence="2" type="ORF">NE579_07725</name>
</gene>
<proteinExistence type="predicted"/>
<dbReference type="RefSeq" id="WP_256303840.1">
    <property type="nucleotide sequence ID" value="NZ_JANFYS010000013.1"/>
</dbReference>
<reference evidence="2" key="1">
    <citation type="submission" date="2022-06" db="EMBL/GenBank/DDBJ databases">
        <title>Isolation of gut microbiota from human fecal samples.</title>
        <authorList>
            <person name="Pamer E.G."/>
            <person name="Barat B."/>
            <person name="Waligurski E."/>
            <person name="Medina S."/>
            <person name="Paddock L."/>
            <person name="Mostad J."/>
        </authorList>
    </citation>
    <scope>NUCLEOTIDE SEQUENCE</scope>
    <source>
        <strain evidence="2">DFI.9.91</strain>
    </source>
</reference>
<sequence>MHRKPGYEQSGLEEKGAKGKALYNSQQKEHDMDLDIHKDKKIICIWLPKSEADYEPSSFVRAVFSEYKRLGYSVAILKSGTEDLTELTAALLKHNRFLMAKRELSTLS</sequence>
<dbReference type="EMBL" id="JANFYS010000013">
    <property type="protein sequence ID" value="MCQ4770350.1"/>
    <property type="molecule type" value="Genomic_DNA"/>
</dbReference>
<dbReference type="Proteomes" id="UP001204562">
    <property type="component" value="Unassembled WGS sequence"/>
</dbReference>
<name>A0AAW5JPP7_9FIRM</name>
<evidence type="ECO:0000256" key="1">
    <source>
        <dbReference type="SAM" id="MobiDB-lite"/>
    </source>
</evidence>
<evidence type="ECO:0000313" key="2">
    <source>
        <dbReference type="EMBL" id="MCQ4770350.1"/>
    </source>
</evidence>
<protein>
    <recommendedName>
        <fullName evidence="4">Resolvase/invertase-type recombinase catalytic domain-containing protein</fullName>
    </recommendedName>
</protein>